<evidence type="ECO:0000256" key="1">
    <source>
        <dbReference type="ARBA" id="ARBA00022491"/>
    </source>
</evidence>
<keyword evidence="2" id="KW-0805">Transcription regulation</keyword>
<dbReference type="RefSeq" id="WP_307198810.1">
    <property type="nucleotide sequence ID" value="NZ_JAUTAN010000001.1"/>
</dbReference>
<accession>A0AAJ1X1G6</accession>
<dbReference type="PRINTS" id="PR00040">
    <property type="entry name" value="HTHMERR"/>
</dbReference>
<keyword evidence="3 6" id="KW-0238">DNA-binding</keyword>
<dbReference type="SUPFAM" id="SSF46955">
    <property type="entry name" value="Putative DNA-binding domain"/>
    <property type="match status" value="1"/>
</dbReference>
<evidence type="ECO:0000256" key="3">
    <source>
        <dbReference type="ARBA" id="ARBA00023125"/>
    </source>
</evidence>
<dbReference type="Gene3D" id="1.10.1660.10">
    <property type="match status" value="1"/>
</dbReference>
<reference evidence="6" key="1">
    <citation type="submission" date="2023-07" db="EMBL/GenBank/DDBJ databases">
        <title>Functional and genomic diversity of the sorghum phyllosphere microbiome.</title>
        <authorList>
            <person name="Shade A."/>
        </authorList>
    </citation>
    <scope>NUCLEOTIDE SEQUENCE</scope>
    <source>
        <strain evidence="6">SORGH_AS_1067</strain>
    </source>
</reference>
<keyword evidence="4" id="KW-0804">Transcription</keyword>
<dbReference type="SMART" id="SM00422">
    <property type="entry name" value="HTH_MERR"/>
    <property type="match status" value="1"/>
</dbReference>
<evidence type="ECO:0000313" key="7">
    <source>
        <dbReference type="Proteomes" id="UP001239215"/>
    </source>
</evidence>
<name>A0AAJ1X1G6_9ACTN</name>
<protein>
    <submittedName>
        <fullName evidence="6">DNA-binding transcriptional MerR regulator</fullName>
    </submittedName>
</protein>
<dbReference type="Proteomes" id="UP001239215">
    <property type="component" value="Unassembled WGS sequence"/>
</dbReference>
<dbReference type="AlphaFoldDB" id="A0AAJ1X1G6"/>
<dbReference type="PANTHER" id="PTHR30204:SF69">
    <property type="entry name" value="MERR-FAMILY TRANSCRIPTIONAL REGULATOR"/>
    <property type="match status" value="1"/>
</dbReference>
<comment type="caution">
    <text evidence="6">The sequence shown here is derived from an EMBL/GenBank/DDBJ whole genome shotgun (WGS) entry which is preliminary data.</text>
</comment>
<evidence type="ECO:0000256" key="4">
    <source>
        <dbReference type="ARBA" id="ARBA00023163"/>
    </source>
</evidence>
<proteinExistence type="predicted"/>
<evidence type="ECO:0000256" key="2">
    <source>
        <dbReference type="ARBA" id="ARBA00023015"/>
    </source>
</evidence>
<dbReference type="InterPro" id="IPR047057">
    <property type="entry name" value="MerR_fam"/>
</dbReference>
<dbReference type="EMBL" id="JAUTAN010000001">
    <property type="protein sequence ID" value="MDQ1103389.1"/>
    <property type="molecule type" value="Genomic_DNA"/>
</dbReference>
<dbReference type="GO" id="GO:0003677">
    <property type="term" value="F:DNA binding"/>
    <property type="evidence" value="ECO:0007669"/>
    <property type="project" value="UniProtKB-KW"/>
</dbReference>
<dbReference type="InterPro" id="IPR009061">
    <property type="entry name" value="DNA-bd_dom_put_sf"/>
</dbReference>
<keyword evidence="1" id="KW-0678">Repressor</keyword>
<dbReference type="PROSITE" id="PS50937">
    <property type="entry name" value="HTH_MERR_2"/>
    <property type="match status" value="1"/>
</dbReference>
<feature type="domain" description="HTH merR-type" evidence="5">
    <location>
        <begin position="10"/>
        <end position="78"/>
    </location>
</feature>
<dbReference type="PROSITE" id="PS00552">
    <property type="entry name" value="HTH_MERR_1"/>
    <property type="match status" value="1"/>
</dbReference>
<dbReference type="Pfam" id="PF13411">
    <property type="entry name" value="MerR_1"/>
    <property type="match status" value="1"/>
</dbReference>
<dbReference type="InterPro" id="IPR000551">
    <property type="entry name" value="MerR-type_HTH_dom"/>
</dbReference>
<dbReference type="PANTHER" id="PTHR30204">
    <property type="entry name" value="REDOX-CYCLING DRUG-SENSING TRANSCRIPTIONAL ACTIVATOR SOXR"/>
    <property type="match status" value="1"/>
</dbReference>
<organism evidence="6 7">
    <name type="scientific">Nocardioides zeae</name>
    <dbReference type="NCBI Taxonomy" id="1457234"/>
    <lineage>
        <taxon>Bacteria</taxon>
        <taxon>Bacillati</taxon>
        <taxon>Actinomycetota</taxon>
        <taxon>Actinomycetes</taxon>
        <taxon>Propionibacteriales</taxon>
        <taxon>Nocardioidaceae</taxon>
        <taxon>Nocardioides</taxon>
    </lineage>
</organism>
<sequence length="129" mass="13969">MKVNPNEEDTMQIGQLSRLTGVSTRALRHYDESGVLVPGRTGSGYRSYTEDDVVRVHQITAMIAAGLSTATIKQYLDCARTGDHGTHLEMCPRLRADLDAVAERLRAQHAALGATVERLEGLAAPRAPA</sequence>
<dbReference type="GO" id="GO:0003700">
    <property type="term" value="F:DNA-binding transcription factor activity"/>
    <property type="evidence" value="ECO:0007669"/>
    <property type="project" value="InterPro"/>
</dbReference>
<evidence type="ECO:0000259" key="5">
    <source>
        <dbReference type="PROSITE" id="PS50937"/>
    </source>
</evidence>
<evidence type="ECO:0000313" key="6">
    <source>
        <dbReference type="EMBL" id="MDQ1103389.1"/>
    </source>
</evidence>
<gene>
    <name evidence="6" type="ORF">QE405_000673</name>
</gene>